<accession>A0ABN9DYY1</accession>
<name>A0ABN9DYY1_9NEOB</name>
<feature type="non-terminal residue" evidence="1">
    <location>
        <position position="1"/>
    </location>
</feature>
<dbReference type="EMBL" id="CATNWA010014949">
    <property type="protein sequence ID" value="CAI9577844.1"/>
    <property type="molecule type" value="Genomic_DNA"/>
</dbReference>
<evidence type="ECO:0000313" key="1">
    <source>
        <dbReference type="EMBL" id="CAI9577844.1"/>
    </source>
</evidence>
<gene>
    <name evidence="1" type="ORF">SPARVUS_LOCUS8781443</name>
</gene>
<reference evidence="1" key="1">
    <citation type="submission" date="2023-05" db="EMBL/GenBank/DDBJ databases">
        <authorList>
            <person name="Stuckert A."/>
        </authorList>
    </citation>
    <scope>NUCLEOTIDE SEQUENCE</scope>
</reference>
<sequence>QSLKCSSGRGPNRVCPSVCPPYIRCCHQSAVLHHVMPSHQVCPSECSFTSVVPIRVPLYIRYPHHSATLHQVFPSDTPFHHISPLECPFPSRAHQSAPFHSMCPFVPP</sequence>
<dbReference type="Proteomes" id="UP001162483">
    <property type="component" value="Unassembled WGS sequence"/>
</dbReference>
<organism evidence="1 2">
    <name type="scientific">Staurois parvus</name>
    <dbReference type="NCBI Taxonomy" id="386267"/>
    <lineage>
        <taxon>Eukaryota</taxon>
        <taxon>Metazoa</taxon>
        <taxon>Chordata</taxon>
        <taxon>Craniata</taxon>
        <taxon>Vertebrata</taxon>
        <taxon>Euteleostomi</taxon>
        <taxon>Amphibia</taxon>
        <taxon>Batrachia</taxon>
        <taxon>Anura</taxon>
        <taxon>Neobatrachia</taxon>
        <taxon>Ranoidea</taxon>
        <taxon>Ranidae</taxon>
        <taxon>Staurois</taxon>
    </lineage>
</organism>
<protein>
    <submittedName>
        <fullName evidence="1">Uncharacterized protein</fullName>
    </submittedName>
</protein>
<evidence type="ECO:0000313" key="2">
    <source>
        <dbReference type="Proteomes" id="UP001162483"/>
    </source>
</evidence>
<keyword evidence="2" id="KW-1185">Reference proteome</keyword>
<comment type="caution">
    <text evidence="1">The sequence shown here is derived from an EMBL/GenBank/DDBJ whole genome shotgun (WGS) entry which is preliminary data.</text>
</comment>
<proteinExistence type="predicted"/>